<dbReference type="RefSeq" id="XP_022582724.1">
    <property type="nucleotide sequence ID" value="XM_022724928.1"/>
</dbReference>
<reference evidence="5" key="1">
    <citation type="journal article" date="2017" name="Genome Biol.">
        <title>Comparative genomics reveals high biological diversity and specific adaptations in the industrially and medically important fungal genus Aspergillus.</title>
        <authorList>
            <person name="de Vries R.P."/>
            <person name="Riley R."/>
            <person name="Wiebenga A."/>
            <person name="Aguilar-Osorio G."/>
            <person name="Amillis S."/>
            <person name="Uchima C.A."/>
            <person name="Anderluh G."/>
            <person name="Asadollahi M."/>
            <person name="Askin M."/>
            <person name="Barry K."/>
            <person name="Battaglia E."/>
            <person name="Bayram O."/>
            <person name="Benocci T."/>
            <person name="Braus-Stromeyer S.A."/>
            <person name="Caldana C."/>
            <person name="Canovas D."/>
            <person name="Cerqueira G.C."/>
            <person name="Chen F."/>
            <person name="Chen W."/>
            <person name="Choi C."/>
            <person name="Clum A."/>
            <person name="Dos Santos R.A."/>
            <person name="Damasio A.R."/>
            <person name="Diallinas G."/>
            <person name="Emri T."/>
            <person name="Fekete E."/>
            <person name="Flipphi M."/>
            <person name="Freyberg S."/>
            <person name="Gallo A."/>
            <person name="Gournas C."/>
            <person name="Habgood R."/>
            <person name="Hainaut M."/>
            <person name="Harispe M.L."/>
            <person name="Henrissat B."/>
            <person name="Hilden K.S."/>
            <person name="Hope R."/>
            <person name="Hossain A."/>
            <person name="Karabika E."/>
            <person name="Karaffa L."/>
            <person name="Karanyi Z."/>
            <person name="Krasevec N."/>
            <person name="Kuo A."/>
            <person name="Kusch H."/>
            <person name="LaButti K."/>
            <person name="Lagendijk E.L."/>
            <person name="Lapidus A."/>
            <person name="Levasseur A."/>
            <person name="Lindquist E."/>
            <person name="Lipzen A."/>
            <person name="Logrieco A.F."/>
            <person name="MacCabe A."/>
            <person name="Maekelae M.R."/>
            <person name="Malavazi I."/>
            <person name="Melin P."/>
            <person name="Meyer V."/>
            <person name="Mielnichuk N."/>
            <person name="Miskei M."/>
            <person name="Molnar A.P."/>
            <person name="Mule G."/>
            <person name="Ngan C.Y."/>
            <person name="Orejas M."/>
            <person name="Orosz E."/>
            <person name="Ouedraogo J.P."/>
            <person name="Overkamp K.M."/>
            <person name="Park H.-S."/>
            <person name="Perrone G."/>
            <person name="Piumi F."/>
            <person name="Punt P.J."/>
            <person name="Ram A.F."/>
            <person name="Ramon A."/>
            <person name="Rauscher S."/>
            <person name="Record E."/>
            <person name="Riano-Pachon D.M."/>
            <person name="Robert V."/>
            <person name="Roehrig J."/>
            <person name="Ruller R."/>
            <person name="Salamov A."/>
            <person name="Salih N.S."/>
            <person name="Samson R.A."/>
            <person name="Sandor E."/>
            <person name="Sanguinetti M."/>
            <person name="Schuetze T."/>
            <person name="Sepcic K."/>
            <person name="Shelest E."/>
            <person name="Sherlock G."/>
            <person name="Sophianopoulou V."/>
            <person name="Squina F.M."/>
            <person name="Sun H."/>
            <person name="Susca A."/>
            <person name="Todd R.B."/>
            <person name="Tsang A."/>
            <person name="Unkles S.E."/>
            <person name="van de Wiele N."/>
            <person name="van Rossen-Uffink D."/>
            <person name="Oliveira J.V."/>
            <person name="Vesth T.C."/>
            <person name="Visser J."/>
            <person name="Yu J.-H."/>
            <person name="Zhou M."/>
            <person name="Andersen M.R."/>
            <person name="Archer D.B."/>
            <person name="Baker S.E."/>
            <person name="Benoit I."/>
            <person name="Brakhage A.A."/>
            <person name="Braus G.H."/>
            <person name="Fischer R."/>
            <person name="Frisvad J.C."/>
            <person name="Goldman G.H."/>
            <person name="Houbraken J."/>
            <person name="Oakley B."/>
            <person name="Pocsi I."/>
            <person name="Scazzocchio C."/>
            <person name="Seiboth B."/>
            <person name="vanKuyk P.A."/>
            <person name="Wortman J."/>
            <person name="Dyer P.S."/>
            <person name="Grigoriev I.V."/>
        </authorList>
    </citation>
    <scope>NUCLEOTIDE SEQUENCE [LARGE SCALE GENOMIC DNA]</scope>
    <source>
        <strain evidence="5">CBS 506.65</strain>
    </source>
</reference>
<dbReference type="InterPro" id="IPR011042">
    <property type="entry name" value="6-blade_b-propeller_TolB-like"/>
</dbReference>
<dbReference type="EMBL" id="KV878339">
    <property type="protein sequence ID" value="OJJ48214.1"/>
    <property type="molecule type" value="Genomic_DNA"/>
</dbReference>
<dbReference type="GeneID" id="34611393"/>
<dbReference type="InterPro" id="IPR017996">
    <property type="entry name" value="MRJP/yellow-related"/>
</dbReference>
<evidence type="ECO:0000313" key="4">
    <source>
        <dbReference type="EMBL" id="OJJ48214.1"/>
    </source>
</evidence>
<accession>A0A1L9SMC9</accession>
<organism evidence="4 5">
    <name type="scientific">Penicilliopsis zonata CBS 506.65</name>
    <dbReference type="NCBI Taxonomy" id="1073090"/>
    <lineage>
        <taxon>Eukaryota</taxon>
        <taxon>Fungi</taxon>
        <taxon>Dikarya</taxon>
        <taxon>Ascomycota</taxon>
        <taxon>Pezizomycotina</taxon>
        <taxon>Eurotiomycetes</taxon>
        <taxon>Eurotiomycetidae</taxon>
        <taxon>Eurotiales</taxon>
        <taxon>Aspergillaceae</taxon>
        <taxon>Penicilliopsis</taxon>
    </lineage>
</organism>
<dbReference type="Proteomes" id="UP000184188">
    <property type="component" value="Unassembled WGS sequence"/>
</dbReference>
<dbReference type="Pfam" id="PF03022">
    <property type="entry name" value="MRJP"/>
    <property type="match status" value="1"/>
</dbReference>
<dbReference type="VEuPathDB" id="FungiDB:ASPZODRAFT_14362"/>
<evidence type="ECO:0000256" key="1">
    <source>
        <dbReference type="ARBA" id="ARBA00004613"/>
    </source>
</evidence>
<comment type="similarity">
    <text evidence="2">Belongs to the major royal jelly protein family.</text>
</comment>
<dbReference type="Gene3D" id="2.120.10.30">
    <property type="entry name" value="TolB, C-terminal domain"/>
    <property type="match status" value="1"/>
</dbReference>
<dbReference type="PANTHER" id="PTHR10009">
    <property type="entry name" value="PROTEIN YELLOW-RELATED"/>
    <property type="match status" value="1"/>
</dbReference>
<keyword evidence="5" id="KW-1185">Reference proteome</keyword>
<evidence type="ECO:0000256" key="3">
    <source>
        <dbReference type="ARBA" id="ARBA00022525"/>
    </source>
</evidence>
<gene>
    <name evidence="4" type="ORF">ASPZODRAFT_14362</name>
</gene>
<dbReference type="PANTHER" id="PTHR10009:SF18">
    <property type="entry name" value="PROTEIN YELLOW-LIKE PROTEIN"/>
    <property type="match status" value="1"/>
</dbReference>
<evidence type="ECO:0000313" key="5">
    <source>
        <dbReference type="Proteomes" id="UP000184188"/>
    </source>
</evidence>
<evidence type="ECO:0000256" key="2">
    <source>
        <dbReference type="ARBA" id="ARBA00009127"/>
    </source>
</evidence>
<protein>
    <recommendedName>
        <fullName evidence="6">Major royal jelly protein</fullName>
    </recommendedName>
</protein>
<keyword evidence="3" id="KW-0964">Secreted</keyword>
<dbReference type="SUPFAM" id="SSF63829">
    <property type="entry name" value="Calcium-dependent phosphotriesterase"/>
    <property type="match status" value="1"/>
</dbReference>
<dbReference type="AlphaFoldDB" id="A0A1L9SMC9"/>
<dbReference type="OrthoDB" id="7776143at2759"/>
<dbReference type="GO" id="GO:0005576">
    <property type="term" value="C:extracellular region"/>
    <property type="evidence" value="ECO:0007669"/>
    <property type="project" value="UniProtKB-SubCell"/>
</dbReference>
<dbReference type="STRING" id="1073090.A0A1L9SMC9"/>
<name>A0A1L9SMC9_9EURO</name>
<sequence length="402" mass="43890">MRFNQVLLQVAIAGQVSAIARDPGVSGPPLELVHEFYDEWPTGVAVSSTGRMFACYPLGLDANNTKYQVAELINRTAETPYPTTEINSPPGGPFNYSTTPPTSVNYADYLISVQSVYIDAKDRLWILDTGRAQTPDGNLLLATHGGPKIVGVNLTTNEVFQTITFPLDVAYPDSYLNDVRFDLRTTITESGEGVAYLTDSSFVGRNGIVVVDLGTGESWRHLDDLLWAKADVNFEVTIWGDTIQNQATGSDGITVSADGETLYFGVVSGRYIYSVPTARLLDSSSTNAQMRSLAAVNRLVQKGVSDGYEVDSNGYIYLGSFEANAINIFFPDNLTVSTFVRDPRIGWTDTLSVVSLPSNDSSSSATTGYVYFTENQLWRSERQKPYALFRVPLPDGGQKAVI</sequence>
<proteinExistence type="inferred from homology"/>
<comment type="subcellular location">
    <subcellularLocation>
        <location evidence="1">Secreted</location>
    </subcellularLocation>
</comment>
<evidence type="ECO:0008006" key="6">
    <source>
        <dbReference type="Google" id="ProtNLM"/>
    </source>
</evidence>